<organism evidence="2 3">
    <name type="scientific">Gossypium tomentosum</name>
    <name type="common">Hawaiian cotton</name>
    <name type="synonym">Gossypium sandvicense</name>
    <dbReference type="NCBI Taxonomy" id="34277"/>
    <lineage>
        <taxon>Eukaryota</taxon>
        <taxon>Viridiplantae</taxon>
        <taxon>Streptophyta</taxon>
        <taxon>Embryophyta</taxon>
        <taxon>Tracheophyta</taxon>
        <taxon>Spermatophyta</taxon>
        <taxon>Magnoliopsida</taxon>
        <taxon>eudicotyledons</taxon>
        <taxon>Gunneridae</taxon>
        <taxon>Pentapetalae</taxon>
        <taxon>rosids</taxon>
        <taxon>malvids</taxon>
        <taxon>Malvales</taxon>
        <taxon>Malvaceae</taxon>
        <taxon>Malvoideae</taxon>
        <taxon>Gossypium</taxon>
    </lineage>
</organism>
<dbReference type="AlphaFoldDB" id="A0A5D2M7Z1"/>
<proteinExistence type="predicted"/>
<keyword evidence="3" id="KW-1185">Reference proteome</keyword>
<accession>A0A5D2M7Z1</accession>
<dbReference type="Proteomes" id="UP000322667">
    <property type="component" value="Chromosome D01"/>
</dbReference>
<sequence length="76" mass="8336">MWDLSPPFQPDFNDEKGDSGAGARGDSGLWSLLVEGFAILVQKWVNTSSSGVVVTKEAHGQQREQRLRFSVPTETS</sequence>
<evidence type="ECO:0000256" key="1">
    <source>
        <dbReference type="SAM" id="MobiDB-lite"/>
    </source>
</evidence>
<feature type="region of interest" description="Disordered" evidence="1">
    <location>
        <begin position="1"/>
        <end position="24"/>
    </location>
</feature>
<evidence type="ECO:0000313" key="3">
    <source>
        <dbReference type="Proteomes" id="UP000322667"/>
    </source>
</evidence>
<protein>
    <submittedName>
        <fullName evidence="2">Uncharacterized protein</fullName>
    </submittedName>
</protein>
<reference evidence="2 3" key="1">
    <citation type="submission" date="2019-07" db="EMBL/GenBank/DDBJ databases">
        <title>WGS assembly of Gossypium tomentosum.</title>
        <authorList>
            <person name="Chen Z.J."/>
            <person name="Sreedasyam A."/>
            <person name="Ando A."/>
            <person name="Song Q."/>
            <person name="De L."/>
            <person name="Hulse-Kemp A."/>
            <person name="Ding M."/>
            <person name="Ye W."/>
            <person name="Kirkbride R."/>
            <person name="Jenkins J."/>
            <person name="Plott C."/>
            <person name="Lovell J."/>
            <person name="Lin Y.-M."/>
            <person name="Vaughn R."/>
            <person name="Liu B."/>
            <person name="Li W."/>
            <person name="Simpson S."/>
            <person name="Scheffler B."/>
            <person name="Saski C."/>
            <person name="Grover C."/>
            <person name="Hu G."/>
            <person name="Conover J."/>
            <person name="Carlson J."/>
            <person name="Shu S."/>
            <person name="Boston L."/>
            <person name="Williams M."/>
            <person name="Peterson D."/>
            <person name="Mcgee K."/>
            <person name="Jones D."/>
            <person name="Wendel J."/>
            <person name="Stelly D."/>
            <person name="Grimwood J."/>
            <person name="Schmutz J."/>
        </authorList>
    </citation>
    <scope>NUCLEOTIDE SEQUENCE [LARGE SCALE GENOMIC DNA]</scope>
    <source>
        <strain evidence="2">7179.01</strain>
    </source>
</reference>
<evidence type="ECO:0000313" key="2">
    <source>
        <dbReference type="EMBL" id="TYH87259.1"/>
    </source>
</evidence>
<name>A0A5D2M7Z1_GOSTO</name>
<dbReference type="EMBL" id="CM017623">
    <property type="protein sequence ID" value="TYH87259.1"/>
    <property type="molecule type" value="Genomic_DNA"/>
</dbReference>
<gene>
    <name evidence="2" type="ORF">ES332_D01G104500v1</name>
</gene>